<feature type="transmembrane region" description="Helical" evidence="2">
    <location>
        <begin position="94"/>
        <end position="114"/>
    </location>
</feature>
<keyword evidence="4" id="KW-1185">Reference proteome</keyword>
<feature type="region of interest" description="Disordered" evidence="1">
    <location>
        <begin position="376"/>
        <end position="397"/>
    </location>
</feature>
<feature type="transmembrane region" description="Helical" evidence="2">
    <location>
        <begin position="435"/>
        <end position="464"/>
    </location>
</feature>
<reference evidence="3" key="1">
    <citation type="submission" date="2021-05" db="EMBL/GenBank/DDBJ databases">
        <title>The genome of the haptophyte Pavlova lutheri (Diacronema luteri, Pavlovales) - a model for lipid biosynthesis in eukaryotic algae.</title>
        <authorList>
            <person name="Hulatt C.J."/>
            <person name="Posewitz M.C."/>
        </authorList>
    </citation>
    <scope>NUCLEOTIDE SEQUENCE</scope>
    <source>
        <strain evidence="3">NIVA-4/92</strain>
    </source>
</reference>
<evidence type="ECO:0000313" key="4">
    <source>
        <dbReference type="Proteomes" id="UP000751190"/>
    </source>
</evidence>
<sequence length="477" mass="48455">MLVVLAAWAAFCILGPAGYAYTAALRGIGLPISSPCAGALSVGAFIAWCLLRTFRAGACAWTVALSSRALELHAVCALLFGCALLLRASCCRWLPLSVPAGAYLVALVVLPSLLGDGDGPRHALGSAVGGGPARRRIAAFGLHRGADVANASRAHVAALRPNGATSHIVLGGAWEARAWLPRGTGGDSELRSRQRMHIWSDGRVEGGGELGYGAAQIGDSAVEGGSRHVTASGARFTLSGRYEATCLAFTKRYAAEPGGGLGDALGGALVAQPAHADPVQPLSRDPPTFIDFDGCVSTETVELAGAPAALAHDTTFGTGVGAGAGVRVTGTFRNRATDAIGRFELRLLSADGEPRAPSSHRARPPPRGAVDVARAREHSARQSARAAAGARAPAGVDDGESDAAALAWYQLLREPSTGGGRGAKRRSVGTLVGSLGVRAVVAGLFVAFACALAGLAVLLCALLAHSGADEPPLGERA</sequence>
<keyword evidence="2" id="KW-0472">Membrane</keyword>
<keyword evidence="2" id="KW-0812">Transmembrane</keyword>
<dbReference type="AlphaFoldDB" id="A0A8J5XAK1"/>
<feature type="compositionally biased region" description="Low complexity" evidence="1">
    <location>
        <begin position="381"/>
        <end position="394"/>
    </location>
</feature>
<comment type="caution">
    <text evidence="3">The sequence shown here is derived from an EMBL/GenBank/DDBJ whole genome shotgun (WGS) entry which is preliminary data.</text>
</comment>
<proteinExistence type="predicted"/>
<evidence type="ECO:0000313" key="3">
    <source>
        <dbReference type="EMBL" id="KAG8456992.1"/>
    </source>
</evidence>
<organism evidence="3 4">
    <name type="scientific">Diacronema lutheri</name>
    <name type="common">Unicellular marine alga</name>
    <name type="synonym">Monochrysis lutheri</name>
    <dbReference type="NCBI Taxonomy" id="2081491"/>
    <lineage>
        <taxon>Eukaryota</taxon>
        <taxon>Haptista</taxon>
        <taxon>Haptophyta</taxon>
        <taxon>Pavlovophyceae</taxon>
        <taxon>Pavlovales</taxon>
        <taxon>Pavlovaceae</taxon>
        <taxon>Diacronema</taxon>
    </lineage>
</organism>
<keyword evidence="2" id="KW-1133">Transmembrane helix</keyword>
<evidence type="ECO:0000256" key="1">
    <source>
        <dbReference type="SAM" id="MobiDB-lite"/>
    </source>
</evidence>
<accession>A0A8J5XAK1</accession>
<feature type="transmembrane region" description="Helical" evidence="2">
    <location>
        <begin position="32"/>
        <end position="51"/>
    </location>
</feature>
<name>A0A8J5XAK1_DIALT</name>
<evidence type="ECO:0000256" key="2">
    <source>
        <dbReference type="SAM" id="Phobius"/>
    </source>
</evidence>
<dbReference type="EMBL" id="JAGTXO010000091">
    <property type="protein sequence ID" value="KAG8456992.1"/>
    <property type="molecule type" value="Genomic_DNA"/>
</dbReference>
<protein>
    <submittedName>
        <fullName evidence="3">Uncharacterized protein</fullName>
    </submittedName>
</protein>
<dbReference type="OrthoDB" id="10684115at2759"/>
<gene>
    <name evidence="3" type="ORF">KFE25_006604</name>
</gene>
<dbReference type="Proteomes" id="UP000751190">
    <property type="component" value="Unassembled WGS sequence"/>
</dbReference>
<feature type="transmembrane region" description="Helical" evidence="2">
    <location>
        <begin position="72"/>
        <end position="88"/>
    </location>
</feature>